<evidence type="ECO:0000256" key="1">
    <source>
        <dbReference type="SAM" id="Coils"/>
    </source>
</evidence>
<dbReference type="Proteomes" id="UP001562354">
    <property type="component" value="Unassembled WGS sequence"/>
</dbReference>
<organism evidence="3 4">
    <name type="scientific">Neodothiora populina</name>
    <dbReference type="NCBI Taxonomy" id="2781224"/>
    <lineage>
        <taxon>Eukaryota</taxon>
        <taxon>Fungi</taxon>
        <taxon>Dikarya</taxon>
        <taxon>Ascomycota</taxon>
        <taxon>Pezizomycotina</taxon>
        <taxon>Dothideomycetes</taxon>
        <taxon>Dothideomycetidae</taxon>
        <taxon>Dothideales</taxon>
        <taxon>Dothioraceae</taxon>
        <taxon>Neodothiora</taxon>
    </lineage>
</organism>
<feature type="compositionally biased region" description="Basic residues" evidence="2">
    <location>
        <begin position="86"/>
        <end position="95"/>
    </location>
</feature>
<dbReference type="EMBL" id="JBFMKM010000003">
    <property type="protein sequence ID" value="KAL1311119.1"/>
    <property type="molecule type" value="Genomic_DNA"/>
</dbReference>
<reference evidence="3 4" key="1">
    <citation type="submission" date="2024-07" db="EMBL/GenBank/DDBJ databases">
        <title>Draft sequence of the Neodothiora populina.</title>
        <authorList>
            <person name="Drown D.D."/>
            <person name="Schuette U.S."/>
            <person name="Buechlein A.B."/>
            <person name="Rusch D.R."/>
            <person name="Winton L.W."/>
            <person name="Adams G.A."/>
        </authorList>
    </citation>
    <scope>NUCLEOTIDE SEQUENCE [LARGE SCALE GENOMIC DNA]</scope>
    <source>
        <strain evidence="3 4">CPC 39397</strain>
    </source>
</reference>
<keyword evidence="4" id="KW-1185">Reference proteome</keyword>
<keyword evidence="1" id="KW-0175">Coiled coil</keyword>
<comment type="caution">
    <text evidence="3">The sequence shown here is derived from an EMBL/GenBank/DDBJ whole genome shotgun (WGS) entry which is preliminary data.</text>
</comment>
<feature type="coiled-coil region" evidence="1">
    <location>
        <begin position="441"/>
        <end position="468"/>
    </location>
</feature>
<feature type="compositionally biased region" description="Polar residues" evidence="2">
    <location>
        <begin position="598"/>
        <end position="610"/>
    </location>
</feature>
<evidence type="ECO:0000313" key="4">
    <source>
        <dbReference type="Proteomes" id="UP001562354"/>
    </source>
</evidence>
<protein>
    <submittedName>
        <fullName evidence="3">Uncharacterized protein</fullName>
    </submittedName>
</protein>
<feature type="compositionally biased region" description="Polar residues" evidence="2">
    <location>
        <begin position="399"/>
        <end position="417"/>
    </location>
</feature>
<evidence type="ECO:0000313" key="3">
    <source>
        <dbReference type="EMBL" id="KAL1311119.1"/>
    </source>
</evidence>
<feature type="region of interest" description="Disordered" evidence="2">
    <location>
        <begin position="388"/>
        <end position="424"/>
    </location>
</feature>
<accession>A0ABR3PNJ4</accession>
<name>A0ABR3PNJ4_9PEZI</name>
<gene>
    <name evidence="3" type="ORF">AAFC00_001323</name>
</gene>
<feature type="compositionally biased region" description="Basic residues" evidence="2">
    <location>
        <begin position="627"/>
        <end position="638"/>
    </location>
</feature>
<dbReference type="RefSeq" id="XP_069203968.1">
    <property type="nucleotide sequence ID" value="XM_069340499.1"/>
</dbReference>
<feature type="region of interest" description="Disordered" evidence="2">
    <location>
        <begin position="557"/>
        <end position="718"/>
    </location>
</feature>
<evidence type="ECO:0000256" key="2">
    <source>
        <dbReference type="SAM" id="MobiDB-lite"/>
    </source>
</evidence>
<feature type="compositionally biased region" description="Low complexity" evidence="2">
    <location>
        <begin position="18"/>
        <end position="30"/>
    </location>
</feature>
<feature type="compositionally biased region" description="Polar residues" evidence="2">
    <location>
        <begin position="121"/>
        <end position="140"/>
    </location>
</feature>
<dbReference type="GeneID" id="95975026"/>
<sequence>MATSSTLMMEFGMSPEKATAASAATVNSSSSKRKRSQSGDLHGAYLSTTPKRNRPTNWPLIASDKLSDAQRSVRRKRGKYGLSSISRRHAMHHRHGQEDVDNGNSIDNDNDNGDAIYRGQRGQSSTLTSPHTGSRFQEGSMNDKPSIVPPSLFLRDLSDHSLAASARSANVDHLMDEYNGGHLRQSIEVPHSPRPNQTLAYRPALAPLSPQICSPQVGTPDKSGLYKFGRLVATSFNPLNVWGSFSRTFKDTKEDMTIRNIEENRRKAQQKADAEARYAEMKAAGLFSSSSPFTVVVPPVRSIANHADAPSAEGEDERHVQTPFLQSPVNGEQRTITASLPVELPAELPAGLAATGPGASSASNSAAAAEVPLKPLKTRKSLFGIRRPSFSNLKRPRSDSNLSHLASNPHSTSTFVSTEAKEQGAGTLLEPTISRRDLGKQQKLNKRVSDLETKLAEARHELNCAINNASPLPNLPSPFEKYKPGKHMTPSTRFRSKFIPGKLGSLPSERLLFPEQQTQEPGQQAAHSADVVQDGANLFTPPTRKSSLGGALLHSAGFQSDHSTCDKPLPAPPLMEDDVMEEVSQQDGVEDDVDSIRITGQSPTFIPSNNEDVDSSLKVLDAAGKANGRKKNGAKKRKSDVDDDQEYRPSTATDDDYLETPRKSKKRKSTSKSSLKAGSGRSPPDNGRSTRRSGGRKSLESAVTNAGSEDNPDDTAVIELLQPAATEDIIVFDLTSNGPTDAASSKRTSIDSQAALDTISEESSFSSTKHDSGITVTVTQAKELRSASRSSPPPAIHLDSEMMMHDAITATPGVDDVPEMPRPVSKSSLTKLSIRKGAPKKRKVKEAINVPDDFRWPDDVF</sequence>
<feature type="region of interest" description="Disordered" evidence="2">
    <location>
        <begin position="1"/>
        <end position="147"/>
    </location>
</feature>
<proteinExistence type="predicted"/>